<dbReference type="GO" id="GO:0030170">
    <property type="term" value="F:pyridoxal phosphate binding"/>
    <property type="evidence" value="ECO:0007669"/>
    <property type="project" value="InterPro"/>
</dbReference>
<dbReference type="Proteomes" id="UP000181790">
    <property type="component" value="Unassembled WGS sequence"/>
</dbReference>
<evidence type="ECO:0000256" key="4">
    <source>
        <dbReference type="RuleBase" id="RU362118"/>
    </source>
</evidence>
<dbReference type="AlphaFoldDB" id="A0A1S2VE90"/>
<evidence type="ECO:0000256" key="1">
    <source>
        <dbReference type="ARBA" id="ARBA00001933"/>
    </source>
</evidence>
<dbReference type="PANTHER" id="PTHR11808">
    <property type="entry name" value="TRANS-SULFURATION ENZYME FAMILY MEMBER"/>
    <property type="match status" value="1"/>
</dbReference>
<dbReference type="RefSeq" id="WP_071505364.1">
    <property type="nucleotide sequence ID" value="NZ_MORL01000016.1"/>
</dbReference>
<proteinExistence type="inferred from homology"/>
<keyword evidence="5" id="KW-0456">Lyase</keyword>
<dbReference type="Pfam" id="PF01053">
    <property type="entry name" value="Cys_Met_Meta_PP"/>
    <property type="match status" value="1"/>
</dbReference>
<dbReference type="OrthoDB" id="9803729at2"/>
<sequence length="393" mass="43568">MDLSYILNELGEERGNYFNAIAPPIIQSSNFTFPSVDAMRNDMHYEYEKHFYTRGNNPTVEILRKKLAALEGAEDALVVSSGSTAMSTAILANVQQGDHIVSVSKPYSWTYRLMTDWLPRFGVTTTFVDGTDPANFENAIQPNTRIIYLESPNSFTFELQDLAAVAAIAKARKEAGQEIVTMIDNSYSTPLYQQPIALGIDLSLHSASKYIGGHSDLIAGVICGTNAMMKKIFHAEYMTFGGIISPQNAWLMIRGLRTLELRLERSSQSALQVLAFLENHPKVKHVYFPFSKLHPQYELAKRQMKACGGLLTIALNTGQIDRVDAFADALQRFLLGVSWGGHESLVFPASVSFSRTTDTPNANPDNFNKVRLYIGLEDPAVLIADLAQALEMV</sequence>
<dbReference type="GO" id="GO:0016846">
    <property type="term" value="F:carbon-sulfur lyase activity"/>
    <property type="evidence" value="ECO:0007669"/>
    <property type="project" value="TreeGrafter"/>
</dbReference>
<dbReference type="CDD" id="cd00614">
    <property type="entry name" value="CGS_like"/>
    <property type="match status" value="1"/>
</dbReference>
<accession>A0A1S2VE90</accession>
<name>A0A1S2VE90_9BACT</name>
<protein>
    <submittedName>
        <fullName evidence="5">Cystathionine beta-lyase</fullName>
    </submittedName>
</protein>
<comment type="similarity">
    <text evidence="4">Belongs to the trans-sulfuration enzymes family.</text>
</comment>
<keyword evidence="2 3" id="KW-0663">Pyridoxal phosphate</keyword>
<dbReference type="Gene3D" id="3.40.640.10">
    <property type="entry name" value="Type I PLP-dependent aspartate aminotransferase-like (Major domain)"/>
    <property type="match status" value="1"/>
</dbReference>
<evidence type="ECO:0000256" key="3">
    <source>
        <dbReference type="PIRSR" id="PIRSR001434-2"/>
    </source>
</evidence>
<gene>
    <name evidence="5" type="ORF">BLX24_21990</name>
</gene>
<dbReference type="GO" id="GO:0019346">
    <property type="term" value="P:transsulfuration"/>
    <property type="evidence" value="ECO:0007669"/>
    <property type="project" value="InterPro"/>
</dbReference>
<keyword evidence="6" id="KW-1185">Reference proteome</keyword>
<dbReference type="GO" id="GO:0005737">
    <property type="term" value="C:cytoplasm"/>
    <property type="evidence" value="ECO:0007669"/>
    <property type="project" value="TreeGrafter"/>
</dbReference>
<evidence type="ECO:0000256" key="2">
    <source>
        <dbReference type="ARBA" id="ARBA00022898"/>
    </source>
</evidence>
<dbReference type="EMBL" id="MORL01000016">
    <property type="protein sequence ID" value="OIN57022.1"/>
    <property type="molecule type" value="Genomic_DNA"/>
</dbReference>
<dbReference type="SUPFAM" id="SSF53383">
    <property type="entry name" value="PLP-dependent transferases"/>
    <property type="match status" value="1"/>
</dbReference>
<evidence type="ECO:0000313" key="5">
    <source>
        <dbReference type="EMBL" id="OIN57022.1"/>
    </source>
</evidence>
<dbReference type="InterPro" id="IPR015424">
    <property type="entry name" value="PyrdxlP-dep_Trfase"/>
</dbReference>
<dbReference type="PANTHER" id="PTHR11808:SF80">
    <property type="entry name" value="CYSTATHIONINE GAMMA-LYASE"/>
    <property type="match status" value="1"/>
</dbReference>
<dbReference type="InterPro" id="IPR015421">
    <property type="entry name" value="PyrdxlP-dep_Trfase_major"/>
</dbReference>
<reference evidence="5 6" key="1">
    <citation type="submission" date="2016-10" db="EMBL/GenBank/DDBJ databases">
        <title>Arsenicibacter rosenii gen. nov., sp. nov., an efficient arsenic-methylating bacterium isolated from an arsenic-contaminated paddy soil.</title>
        <authorList>
            <person name="Huang K."/>
        </authorList>
    </citation>
    <scope>NUCLEOTIDE SEQUENCE [LARGE SCALE GENOMIC DNA]</scope>
    <source>
        <strain evidence="5 6">SM-1</strain>
    </source>
</reference>
<dbReference type="Gene3D" id="3.90.1150.10">
    <property type="entry name" value="Aspartate Aminotransferase, domain 1"/>
    <property type="match status" value="1"/>
</dbReference>
<feature type="modified residue" description="N6-(pyridoxal phosphate)lysine" evidence="3">
    <location>
        <position position="209"/>
    </location>
</feature>
<comment type="caution">
    <text evidence="5">The sequence shown here is derived from an EMBL/GenBank/DDBJ whole genome shotgun (WGS) entry which is preliminary data.</text>
</comment>
<dbReference type="InterPro" id="IPR015422">
    <property type="entry name" value="PyrdxlP-dep_Trfase_small"/>
</dbReference>
<organism evidence="5 6">
    <name type="scientific">Arsenicibacter rosenii</name>
    <dbReference type="NCBI Taxonomy" id="1750698"/>
    <lineage>
        <taxon>Bacteria</taxon>
        <taxon>Pseudomonadati</taxon>
        <taxon>Bacteroidota</taxon>
        <taxon>Cytophagia</taxon>
        <taxon>Cytophagales</taxon>
        <taxon>Spirosomataceae</taxon>
        <taxon>Arsenicibacter</taxon>
    </lineage>
</organism>
<dbReference type="PIRSF" id="PIRSF001434">
    <property type="entry name" value="CGS"/>
    <property type="match status" value="1"/>
</dbReference>
<dbReference type="FunFam" id="3.40.640.10:FF:000046">
    <property type="entry name" value="Cystathionine gamma-lyase"/>
    <property type="match status" value="1"/>
</dbReference>
<dbReference type="InterPro" id="IPR000277">
    <property type="entry name" value="Cys/Met-Metab_PyrdxlP-dep_enz"/>
</dbReference>
<evidence type="ECO:0000313" key="6">
    <source>
        <dbReference type="Proteomes" id="UP000181790"/>
    </source>
</evidence>
<comment type="cofactor">
    <cofactor evidence="1 4">
        <name>pyridoxal 5'-phosphate</name>
        <dbReference type="ChEBI" id="CHEBI:597326"/>
    </cofactor>
</comment>